<feature type="signal peptide" evidence="3">
    <location>
        <begin position="1"/>
        <end position="22"/>
    </location>
</feature>
<evidence type="ECO:0000256" key="3">
    <source>
        <dbReference type="SAM" id="SignalP"/>
    </source>
</evidence>
<keyword evidence="3" id="KW-0732">Signal</keyword>
<sequence>MRKILATAAILAMALCPPLAHAFPDHPRRIIGGFAPGGTSDIVARLVAEAVAPAFEQQPVVENRTGANRHDRPGLEAVARGDPRRRHPR</sequence>
<evidence type="ECO:0000256" key="2">
    <source>
        <dbReference type="SAM" id="MobiDB-lite"/>
    </source>
</evidence>
<dbReference type="Gene3D" id="3.40.190.150">
    <property type="entry name" value="Bordetella uptake gene, domain 1"/>
    <property type="match status" value="1"/>
</dbReference>
<dbReference type="RefSeq" id="WP_160938162.1">
    <property type="nucleotide sequence ID" value="NZ_SNVJ01000014.1"/>
</dbReference>
<protein>
    <recommendedName>
        <fullName evidence="6">Tripartite tricarboxylate transporter substrate binding protein</fullName>
    </recommendedName>
</protein>
<dbReference type="PANTHER" id="PTHR42928:SF5">
    <property type="entry name" value="BLR1237 PROTEIN"/>
    <property type="match status" value="1"/>
</dbReference>
<evidence type="ECO:0000313" key="5">
    <source>
        <dbReference type="Proteomes" id="UP000460715"/>
    </source>
</evidence>
<accession>A0A845BF68</accession>
<feature type="chain" id="PRO_5032565714" description="Tripartite tricarboxylate transporter substrate binding protein" evidence="3">
    <location>
        <begin position="23"/>
        <end position="89"/>
    </location>
</feature>
<dbReference type="EMBL" id="SNVJ01000014">
    <property type="protein sequence ID" value="MXP64756.1"/>
    <property type="molecule type" value="Genomic_DNA"/>
</dbReference>
<comment type="caution">
    <text evidence="4">The sequence shown here is derived from an EMBL/GenBank/DDBJ whole genome shotgun (WGS) entry which is preliminary data.</text>
</comment>
<evidence type="ECO:0008006" key="6">
    <source>
        <dbReference type="Google" id="ProtNLM"/>
    </source>
</evidence>
<dbReference type="OrthoDB" id="7250553at2"/>
<feature type="compositionally biased region" description="Basic and acidic residues" evidence="2">
    <location>
        <begin position="68"/>
        <end position="82"/>
    </location>
</feature>
<evidence type="ECO:0000256" key="1">
    <source>
        <dbReference type="ARBA" id="ARBA00006987"/>
    </source>
</evidence>
<name>A0A845BF68_9PROT</name>
<keyword evidence="5" id="KW-1185">Reference proteome</keyword>
<gene>
    <name evidence="4" type="ORF">E0493_15495</name>
</gene>
<dbReference type="InterPro" id="IPR042100">
    <property type="entry name" value="Bug_dom1"/>
</dbReference>
<feature type="region of interest" description="Disordered" evidence="2">
    <location>
        <begin position="59"/>
        <end position="89"/>
    </location>
</feature>
<dbReference type="AlphaFoldDB" id="A0A845BF68"/>
<dbReference type="PANTHER" id="PTHR42928">
    <property type="entry name" value="TRICARBOXYLATE-BINDING PROTEIN"/>
    <property type="match status" value="1"/>
</dbReference>
<proteinExistence type="inferred from homology"/>
<organism evidence="4 5">
    <name type="scientific">Teichococcus coralli</name>
    <dbReference type="NCBI Taxonomy" id="2545983"/>
    <lineage>
        <taxon>Bacteria</taxon>
        <taxon>Pseudomonadati</taxon>
        <taxon>Pseudomonadota</taxon>
        <taxon>Alphaproteobacteria</taxon>
        <taxon>Acetobacterales</taxon>
        <taxon>Roseomonadaceae</taxon>
        <taxon>Roseomonas</taxon>
    </lineage>
</organism>
<comment type="similarity">
    <text evidence="1">Belongs to the UPF0065 (bug) family.</text>
</comment>
<reference evidence="4 5" key="1">
    <citation type="submission" date="2019-03" db="EMBL/GenBank/DDBJ databases">
        <title>Roseomonas sp. a novel Roseomonas species isolated from Sea whip Gorgonian.</title>
        <authorList>
            <person name="Li F."/>
            <person name="Pan X."/>
            <person name="Huang S."/>
            <person name="Li Z."/>
            <person name="Meng B."/>
        </authorList>
    </citation>
    <scope>NUCLEOTIDE SEQUENCE [LARGE SCALE GENOMIC DNA]</scope>
    <source>
        <strain evidence="4 5">M0104</strain>
    </source>
</reference>
<dbReference type="InterPro" id="IPR005064">
    <property type="entry name" value="BUG"/>
</dbReference>
<evidence type="ECO:0000313" key="4">
    <source>
        <dbReference type="EMBL" id="MXP64756.1"/>
    </source>
</evidence>
<dbReference type="Proteomes" id="UP000460715">
    <property type="component" value="Unassembled WGS sequence"/>
</dbReference>